<evidence type="ECO:0000313" key="2">
    <source>
        <dbReference type="EnsemblMetazoa" id="GAUT037846-PA"/>
    </source>
</evidence>
<keyword evidence="1" id="KW-0812">Transmembrane</keyword>
<organism evidence="2 3">
    <name type="scientific">Glossina austeni</name>
    <name type="common">Savannah tsetse fly</name>
    <dbReference type="NCBI Taxonomy" id="7395"/>
    <lineage>
        <taxon>Eukaryota</taxon>
        <taxon>Metazoa</taxon>
        <taxon>Ecdysozoa</taxon>
        <taxon>Arthropoda</taxon>
        <taxon>Hexapoda</taxon>
        <taxon>Insecta</taxon>
        <taxon>Pterygota</taxon>
        <taxon>Neoptera</taxon>
        <taxon>Endopterygota</taxon>
        <taxon>Diptera</taxon>
        <taxon>Brachycera</taxon>
        <taxon>Muscomorpha</taxon>
        <taxon>Hippoboscoidea</taxon>
        <taxon>Glossinidae</taxon>
        <taxon>Glossina</taxon>
    </lineage>
</organism>
<dbReference type="VEuPathDB" id="VectorBase:GAUT037846"/>
<dbReference type="AlphaFoldDB" id="A0A1A9VHQ7"/>
<reference evidence="2" key="1">
    <citation type="submission" date="2020-05" db="UniProtKB">
        <authorList>
            <consortium name="EnsemblMetazoa"/>
        </authorList>
    </citation>
    <scope>IDENTIFICATION</scope>
    <source>
        <strain evidence="2">TTRI</strain>
    </source>
</reference>
<proteinExistence type="predicted"/>
<keyword evidence="1" id="KW-0472">Membrane</keyword>
<dbReference type="EnsemblMetazoa" id="GAUT037846-RA">
    <property type="protein sequence ID" value="GAUT037846-PA"/>
    <property type="gene ID" value="GAUT037846"/>
</dbReference>
<evidence type="ECO:0000256" key="1">
    <source>
        <dbReference type="SAM" id="Phobius"/>
    </source>
</evidence>
<keyword evidence="3" id="KW-1185">Reference proteome</keyword>
<accession>A0A1A9VHQ7</accession>
<evidence type="ECO:0000313" key="3">
    <source>
        <dbReference type="Proteomes" id="UP000078200"/>
    </source>
</evidence>
<keyword evidence="1" id="KW-1133">Transmembrane helix</keyword>
<feature type="transmembrane region" description="Helical" evidence="1">
    <location>
        <begin position="67"/>
        <end position="89"/>
    </location>
</feature>
<dbReference type="Proteomes" id="UP000078200">
    <property type="component" value="Unassembled WGS sequence"/>
</dbReference>
<sequence>MLANVLMISREMTTSSFLPIETKLRSNMVNMRTRLAENQCKYDSISLVPLKFSTSPTCLKCKFLRRFFFFVGLPKKIKCVFLLFAVLLITEQMEYESAPDISPFSFSAMSFILQLAANLKRFV</sequence>
<name>A0A1A9VHQ7_GLOAU</name>
<protein>
    <submittedName>
        <fullName evidence="2">Uncharacterized protein</fullName>
    </submittedName>
</protein>